<evidence type="ECO:0008006" key="2">
    <source>
        <dbReference type="Google" id="ProtNLM"/>
    </source>
</evidence>
<comment type="caution">
    <text evidence="1">The sequence shown here is derived from an EMBL/GenBank/DDBJ whole genome shotgun (WGS) entry which is preliminary data.</text>
</comment>
<dbReference type="AlphaFoldDB" id="A0A1J5U306"/>
<dbReference type="SUPFAM" id="SSF52374">
    <property type="entry name" value="Nucleotidylyl transferase"/>
    <property type="match status" value="1"/>
</dbReference>
<dbReference type="EMBL" id="MLJW01000002">
    <property type="protein sequence ID" value="OIR18694.1"/>
    <property type="molecule type" value="Genomic_DNA"/>
</dbReference>
<sequence length="488" mass="54742">MPAGFAIVRIIASYRAPTHSMTDDKGLLTTHQKALTINLDDSIYGTFAEIGAGQEVARLFFQAGGAAGTIAKTISAYDMTFSDAIYGKAPRYVSRERLGTMLDHEYSLLIERLNEQRGSRSRFFVFADTVAAKSYKGNNDCHGWVGVRFQPTPGAEPSQIIIHVRMWDKENLLQQQALGIVGVNLCYAAYFMRDDPRKFIESLVDNVGADRIEIDMLKFCGPAFAGIDNRLMSLHLVQVGLTNAVMFGPDGDVLQPSEVLYKKPVLVERGSFHPVTRLHLDMLACSRSEFLKEPMNEGKEPVVLMELTINNLLEEGGRVEPEDFLGRVDLLGALGHLVLISNYSEFHRLTTYFRRYTHEMIGVSMGINTLLEVFNEKYYENLQGGMLEAVGRLFRYAVRLYIYPMPLADGSLVTADNVAVAQHHRLLYAHLLANRFIEALTDYNPGCLGIYSSRVIELIRAGDSSWRSLVPQETVDMVERLRLFGYKG</sequence>
<accession>A0A1J5U306</accession>
<evidence type="ECO:0000313" key="1">
    <source>
        <dbReference type="EMBL" id="OIR18694.1"/>
    </source>
</evidence>
<proteinExistence type="predicted"/>
<protein>
    <recommendedName>
        <fullName evidence="2">Nicotinate-nucleotide adenylyltransferase</fullName>
    </recommendedName>
</protein>
<name>A0A1J5U306_9ZZZZ</name>
<organism evidence="1">
    <name type="scientific">mine drainage metagenome</name>
    <dbReference type="NCBI Taxonomy" id="410659"/>
    <lineage>
        <taxon>unclassified sequences</taxon>
        <taxon>metagenomes</taxon>
        <taxon>ecological metagenomes</taxon>
    </lineage>
</organism>
<reference evidence="1" key="1">
    <citation type="submission" date="2016-10" db="EMBL/GenBank/DDBJ databases">
        <title>Sequence of Gallionella enrichment culture.</title>
        <authorList>
            <person name="Poehlein A."/>
            <person name="Muehling M."/>
            <person name="Daniel R."/>
        </authorList>
    </citation>
    <scope>NUCLEOTIDE SEQUENCE</scope>
</reference>
<gene>
    <name evidence="1" type="ORF">GALL_10340</name>
</gene>